<proteinExistence type="predicted"/>
<dbReference type="HOGENOM" id="CLU_021377_4_0_4"/>
<keyword evidence="4" id="KW-0560">Oxidoreductase</keyword>
<dbReference type="InterPro" id="IPR051169">
    <property type="entry name" value="NADH-Q_oxidoreductase"/>
</dbReference>
<organism evidence="6 7">
    <name type="scientific">Leptothrix cholodnii (strain ATCC 51168 / LMG 8142 / SP-6)</name>
    <name type="common">Leptothrix discophora (strain SP-6)</name>
    <dbReference type="NCBI Taxonomy" id="395495"/>
    <lineage>
        <taxon>Bacteria</taxon>
        <taxon>Pseudomonadati</taxon>
        <taxon>Pseudomonadota</taxon>
        <taxon>Betaproteobacteria</taxon>
        <taxon>Burkholderiales</taxon>
        <taxon>Sphaerotilaceae</taxon>
        <taxon>Leptothrix</taxon>
    </lineage>
</organism>
<comment type="cofactor">
    <cofactor evidence="1">
        <name>FAD</name>
        <dbReference type="ChEBI" id="CHEBI:57692"/>
    </cofactor>
</comment>
<protein>
    <submittedName>
        <fullName evidence="6">Pyridine nucleotide-disulfide oxidoreductase family protein</fullName>
    </submittedName>
</protein>
<accession>B1XY73</accession>
<dbReference type="InterPro" id="IPR036188">
    <property type="entry name" value="FAD/NAD-bd_sf"/>
</dbReference>
<evidence type="ECO:0000256" key="1">
    <source>
        <dbReference type="ARBA" id="ARBA00001974"/>
    </source>
</evidence>
<dbReference type="Gene3D" id="3.50.50.100">
    <property type="match status" value="1"/>
</dbReference>
<keyword evidence="7" id="KW-1185">Reference proteome</keyword>
<dbReference type="GO" id="GO:0003955">
    <property type="term" value="F:NAD(P)H dehydrogenase (quinone) activity"/>
    <property type="evidence" value="ECO:0007669"/>
    <property type="project" value="TreeGrafter"/>
</dbReference>
<evidence type="ECO:0000256" key="2">
    <source>
        <dbReference type="ARBA" id="ARBA00022630"/>
    </source>
</evidence>
<evidence type="ECO:0000313" key="6">
    <source>
        <dbReference type="EMBL" id="ACB33974.1"/>
    </source>
</evidence>
<dbReference type="Pfam" id="PF07992">
    <property type="entry name" value="Pyr_redox_2"/>
    <property type="match status" value="1"/>
</dbReference>
<dbReference type="AlphaFoldDB" id="B1XY73"/>
<dbReference type="EMBL" id="CP001013">
    <property type="protein sequence ID" value="ACB33974.1"/>
    <property type="molecule type" value="Genomic_DNA"/>
</dbReference>
<name>B1XY73_LEPCP</name>
<evidence type="ECO:0000256" key="4">
    <source>
        <dbReference type="ARBA" id="ARBA00023002"/>
    </source>
</evidence>
<dbReference type="PANTHER" id="PTHR42913:SF9">
    <property type="entry name" value="SLR1591 PROTEIN"/>
    <property type="match status" value="1"/>
</dbReference>
<keyword evidence="3" id="KW-0274">FAD</keyword>
<evidence type="ECO:0000313" key="7">
    <source>
        <dbReference type="Proteomes" id="UP000001693"/>
    </source>
</evidence>
<dbReference type="Proteomes" id="UP000001693">
    <property type="component" value="Chromosome"/>
</dbReference>
<dbReference type="InterPro" id="IPR023753">
    <property type="entry name" value="FAD/NAD-binding_dom"/>
</dbReference>
<evidence type="ECO:0000259" key="5">
    <source>
        <dbReference type="Pfam" id="PF07992"/>
    </source>
</evidence>
<dbReference type="STRING" id="395495.Lcho_1707"/>
<dbReference type="SUPFAM" id="SSF51905">
    <property type="entry name" value="FAD/NAD(P)-binding domain"/>
    <property type="match status" value="2"/>
</dbReference>
<dbReference type="RefSeq" id="WP_012346735.1">
    <property type="nucleotide sequence ID" value="NC_010524.1"/>
</dbReference>
<sequence length="379" mass="39912">MSPTRQLLLIGGGHAHAQVVLDWLRAPLPGVALTLVSPTPLAAYSGMVPGWLAGDYRYDEICIDLVALCRAAGVHFIQAEVTALDAGARCVQLADGRSLAYDLLSLNIGSTLTPPLLAGRQVLSLRPLGALREGWERSLNALQDWPIERPLSVTAVGGGAAGAESLLAVRARLLRERPGLRVQARLVTRGPQLLAGMAAGAARRLGGVLAAAGVTVQAGTPYSEALGQASDLLLWATGAQAHAWPGVSGLAVDGSGFVRVDAHLRSVSHPQVWAVGDCAAWAEPLPKAGVYAVRMGPVLTRNLRAALGDGAARPYRPQRRYLALLATGDGQAIASWGALSAQGRWLWRWKDRIDRSFIARFRVDRARLGVAAGAEDASA</sequence>
<dbReference type="GO" id="GO:0019646">
    <property type="term" value="P:aerobic electron transport chain"/>
    <property type="evidence" value="ECO:0007669"/>
    <property type="project" value="TreeGrafter"/>
</dbReference>
<feature type="domain" description="FAD/NAD(P)-binding" evidence="5">
    <location>
        <begin position="6"/>
        <end position="296"/>
    </location>
</feature>
<dbReference type="eggNOG" id="COG1252">
    <property type="taxonomic scope" value="Bacteria"/>
</dbReference>
<dbReference type="OrthoDB" id="9767928at2"/>
<dbReference type="InterPro" id="IPR017584">
    <property type="entry name" value="Pyridine_nucleo_diS_OxRdtase_N"/>
</dbReference>
<dbReference type="NCBIfam" id="TIGR03169">
    <property type="entry name" value="Nterm_to_SelD"/>
    <property type="match status" value="1"/>
</dbReference>
<dbReference type="KEGG" id="lch:Lcho_1707"/>
<reference evidence="6 7" key="1">
    <citation type="submission" date="2008-03" db="EMBL/GenBank/DDBJ databases">
        <title>Complete sequence of Leptothrix cholodnii SP-6.</title>
        <authorList>
            <consortium name="US DOE Joint Genome Institute"/>
            <person name="Copeland A."/>
            <person name="Lucas S."/>
            <person name="Lapidus A."/>
            <person name="Glavina del Rio T."/>
            <person name="Dalin E."/>
            <person name="Tice H."/>
            <person name="Bruce D."/>
            <person name="Goodwin L."/>
            <person name="Pitluck S."/>
            <person name="Chertkov O."/>
            <person name="Brettin T."/>
            <person name="Detter J.C."/>
            <person name="Han C."/>
            <person name="Kuske C.R."/>
            <person name="Schmutz J."/>
            <person name="Larimer F."/>
            <person name="Land M."/>
            <person name="Hauser L."/>
            <person name="Kyrpides N."/>
            <person name="Lykidis A."/>
            <person name="Emerson D."/>
            <person name="Richardson P."/>
        </authorList>
    </citation>
    <scope>NUCLEOTIDE SEQUENCE [LARGE SCALE GENOMIC DNA]</scope>
    <source>
        <strain evidence="7">ATCC 51168 / LMG 8142 / SP-6</strain>
    </source>
</reference>
<dbReference type="PANTHER" id="PTHR42913">
    <property type="entry name" value="APOPTOSIS-INDUCING FACTOR 1"/>
    <property type="match status" value="1"/>
</dbReference>
<gene>
    <name evidence="6" type="ordered locus">Lcho_1707</name>
</gene>
<keyword evidence="2" id="KW-0285">Flavoprotein</keyword>
<evidence type="ECO:0000256" key="3">
    <source>
        <dbReference type="ARBA" id="ARBA00022827"/>
    </source>
</evidence>